<dbReference type="RefSeq" id="WP_276236818.1">
    <property type="nucleotide sequence ID" value="NZ_CP119989.1"/>
</dbReference>
<dbReference type="InterPro" id="IPR040624">
    <property type="entry name" value="HalOD1"/>
</dbReference>
<dbReference type="Proteomes" id="UP001596388">
    <property type="component" value="Unassembled WGS sequence"/>
</dbReference>
<comment type="caution">
    <text evidence="2">The sequence shown here is derived from an EMBL/GenBank/DDBJ whole genome shotgun (WGS) entry which is preliminary data.</text>
</comment>
<proteinExistence type="predicted"/>
<name>A0ABD5WZ77_9EURY</name>
<evidence type="ECO:0000259" key="1">
    <source>
        <dbReference type="Pfam" id="PF18545"/>
    </source>
</evidence>
<dbReference type="GeneID" id="79270427"/>
<organism evidence="2 3">
    <name type="scientific">Halobaculum marinum</name>
    <dbReference type="NCBI Taxonomy" id="3031996"/>
    <lineage>
        <taxon>Archaea</taxon>
        <taxon>Methanobacteriati</taxon>
        <taxon>Methanobacteriota</taxon>
        <taxon>Stenosarchaea group</taxon>
        <taxon>Halobacteria</taxon>
        <taxon>Halobacteriales</taxon>
        <taxon>Haloferacaceae</taxon>
        <taxon>Halobaculum</taxon>
    </lineage>
</organism>
<protein>
    <submittedName>
        <fullName evidence="2">HalOD1 output domain-containing protein</fullName>
    </submittedName>
</protein>
<dbReference type="EMBL" id="JBHTAG010000003">
    <property type="protein sequence ID" value="MFC7098641.1"/>
    <property type="molecule type" value="Genomic_DNA"/>
</dbReference>
<evidence type="ECO:0000313" key="2">
    <source>
        <dbReference type="EMBL" id="MFC7098641.1"/>
    </source>
</evidence>
<gene>
    <name evidence="2" type="ORF">ACFQKD_15140</name>
</gene>
<reference evidence="2 3" key="1">
    <citation type="journal article" date="2019" name="Int. J. Syst. Evol. Microbiol.">
        <title>The Global Catalogue of Microorganisms (GCM) 10K type strain sequencing project: providing services to taxonomists for standard genome sequencing and annotation.</title>
        <authorList>
            <consortium name="The Broad Institute Genomics Platform"/>
            <consortium name="The Broad Institute Genome Sequencing Center for Infectious Disease"/>
            <person name="Wu L."/>
            <person name="Ma J."/>
        </authorList>
    </citation>
    <scope>NUCLEOTIDE SEQUENCE [LARGE SCALE GENOMIC DNA]</scope>
    <source>
        <strain evidence="2 3">DT55</strain>
    </source>
</reference>
<keyword evidence="3" id="KW-1185">Reference proteome</keyword>
<dbReference type="AlphaFoldDB" id="A0ABD5WZ77"/>
<sequence length="90" mass="10189">MESQSDRQIIRRRLDGNRVEWVHQIPEVVAELEGISTDELQPLWEVTGDVLDDLFTEPPAPSAQVEVTFSYEGYRITVGQDGSATFVRPD</sequence>
<accession>A0ABD5WZ77</accession>
<feature type="domain" description="Halobacterial output" evidence="1">
    <location>
        <begin position="23"/>
        <end position="85"/>
    </location>
</feature>
<dbReference type="Pfam" id="PF18545">
    <property type="entry name" value="HalOD1"/>
    <property type="match status" value="1"/>
</dbReference>
<evidence type="ECO:0000313" key="3">
    <source>
        <dbReference type="Proteomes" id="UP001596388"/>
    </source>
</evidence>